<dbReference type="Proteomes" id="UP000299102">
    <property type="component" value="Unassembled WGS sequence"/>
</dbReference>
<protein>
    <recommendedName>
        <fullName evidence="3">Histone-lysine N-methyltransferase SETMAR</fullName>
    </recommendedName>
</protein>
<proteinExistence type="predicted"/>
<evidence type="ECO:0000313" key="1">
    <source>
        <dbReference type="EMBL" id="GBP37052.1"/>
    </source>
</evidence>
<keyword evidence="2" id="KW-1185">Reference proteome</keyword>
<accession>A0A4C1VFH4</accession>
<reference evidence="1 2" key="1">
    <citation type="journal article" date="2019" name="Commun. Biol.">
        <title>The bagworm genome reveals a unique fibroin gene that provides high tensile strength.</title>
        <authorList>
            <person name="Kono N."/>
            <person name="Nakamura H."/>
            <person name="Ohtoshi R."/>
            <person name="Tomita M."/>
            <person name="Numata K."/>
            <person name="Arakawa K."/>
        </authorList>
    </citation>
    <scope>NUCLEOTIDE SEQUENCE [LARGE SCALE GENOMIC DNA]</scope>
</reference>
<sequence>MRHLSQRTHLIVFNKPVVHCSVVILIVSEEISALRRAAAGYYPGHRAFINIHNALMVRFIPGRDRSHESEPRLDLESVDEVIEVNKDPLASALAIAKSTGIKRTTVQRTLHIESIAPSEAKLGLTTVSKKSSLVCPDWKIDSPFVCPMIDPLPEQVLRSSVLRVLLYCFLFNSFCKDKSRTYDKAWIRPREPKNKQELLQWIIKGEKPPLRKCGQPPTHTRALHSTLASAPPTESAVYGAHDATHPGAGLASVNVNA</sequence>
<name>A0A4C1VFH4_EUMVA</name>
<dbReference type="AlphaFoldDB" id="A0A4C1VFH4"/>
<gene>
    <name evidence="1" type="ORF">EVAR_31050_1</name>
</gene>
<dbReference type="EMBL" id="BGZK01000327">
    <property type="protein sequence ID" value="GBP37052.1"/>
    <property type="molecule type" value="Genomic_DNA"/>
</dbReference>
<comment type="caution">
    <text evidence="1">The sequence shown here is derived from an EMBL/GenBank/DDBJ whole genome shotgun (WGS) entry which is preliminary data.</text>
</comment>
<evidence type="ECO:0008006" key="3">
    <source>
        <dbReference type="Google" id="ProtNLM"/>
    </source>
</evidence>
<organism evidence="1 2">
    <name type="scientific">Eumeta variegata</name>
    <name type="common">Bagworm moth</name>
    <name type="synonym">Eumeta japonica</name>
    <dbReference type="NCBI Taxonomy" id="151549"/>
    <lineage>
        <taxon>Eukaryota</taxon>
        <taxon>Metazoa</taxon>
        <taxon>Ecdysozoa</taxon>
        <taxon>Arthropoda</taxon>
        <taxon>Hexapoda</taxon>
        <taxon>Insecta</taxon>
        <taxon>Pterygota</taxon>
        <taxon>Neoptera</taxon>
        <taxon>Endopterygota</taxon>
        <taxon>Lepidoptera</taxon>
        <taxon>Glossata</taxon>
        <taxon>Ditrysia</taxon>
        <taxon>Tineoidea</taxon>
        <taxon>Psychidae</taxon>
        <taxon>Oiketicinae</taxon>
        <taxon>Eumeta</taxon>
    </lineage>
</organism>
<evidence type="ECO:0000313" key="2">
    <source>
        <dbReference type="Proteomes" id="UP000299102"/>
    </source>
</evidence>